<dbReference type="RefSeq" id="WP_221230116.1">
    <property type="nucleotide sequence ID" value="NZ_JACHNS010000012.1"/>
</dbReference>
<protein>
    <recommendedName>
        <fullName evidence="1">DUF4145 domain-containing protein</fullName>
    </recommendedName>
</protein>
<accession>A0ABR6JSW5</accession>
<dbReference type="EMBL" id="JACHNS010000012">
    <property type="protein sequence ID" value="MBB4595337.1"/>
    <property type="molecule type" value="Genomic_DNA"/>
</dbReference>
<gene>
    <name evidence="2" type="ORF">FHR60_004054</name>
</gene>
<feature type="domain" description="DUF4145" evidence="1">
    <location>
        <begin position="75"/>
        <end position="167"/>
    </location>
</feature>
<proteinExistence type="predicted"/>
<dbReference type="InterPro" id="IPR025285">
    <property type="entry name" value="DUF4145"/>
</dbReference>
<dbReference type="Pfam" id="PF13643">
    <property type="entry name" value="DUF4145"/>
    <property type="match status" value="1"/>
</dbReference>
<evidence type="ECO:0000259" key="1">
    <source>
        <dbReference type="Pfam" id="PF13643"/>
    </source>
</evidence>
<reference evidence="2 3" key="1">
    <citation type="submission" date="2020-08" db="EMBL/GenBank/DDBJ databases">
        <title>Studying the diversity of plant-associated saprophytic bacteria and their role in host health and plant-pathogen interactions.</title>
        <authorList>
            <person name="Potnis N."/>
        </authorList>
    </citation>
    <scope>NUCLEOTIDE SEQUENCE [LARGE SCALE GENOMIC DNA]</scope>
    <source>
        <strain evidence="2 3">F16</strain>
    </source>
</reference>
<evidence type="ECO:0000313" key="3">
    <source>
        <dbReference type="Proteomes" id="UP000554726"/>
    </source>
</evidence>
<comment type="caution">
    <text evidence="2">The sequence shown here is derived from an EMBL/GenBank/DDBJ whole genome shotgun (WGS) entry which is preliminary data.</text>
</comment>
<evidence type="ECO:0000313" key="2">
    <source>
        <dbReference type="EMBL" id="MBB4595337.1"/>
    </source>
</evidence>
<sequence length="204" mass="22604">MNTAGDDYLGYLVSSQYCPSCEAVIVYMQFGIVRGGDTGLVLSNREREIVLYPQANEAREVSIDIPDPYRQDLIEARAVLELSPKASAALSRRLLQRILREKLAIQGKDLSKEIDQFISAGSAPTYLLDAVDAIRHIGNLAAHPLKFQQSGDIADVEPGEAEWTLDVAEALLDFACVQPIKLKNRRDQLNKKLQALGKPLLKEK</sequence>
<keyword evidence="3" id="KW-1185">Reference proteome</keyword>
<dbReference type="Proteomes" id="UP000554726">
    <property type="component" value="Unassembled WGS sequence"/>
</dbReference>
<organism evidence="2 3">
    <name type="scientific">Xanthomonas cannabis</name>
    <dbReference type="NCBI Taxonomy" id="1885674"/>
    <lineage>
        <taxon>Bacteria</taxon>
        <taxon>Pseudomonadati</taxon>
        <taxon>Pseudomonadota</taxon>
        <taxon>Gammaproteobacteria</taxon>
        <taxon>Lysobacterales</taxon>
        <taxon>Lysobacteraceae</taxon>
        <taxon>Xanthomonas</taxon>
    </lineage>
</organism>
<name>A0ABR6JSW5_9XANT</name>